<evidence type="ECO:0000313" key="5">
    <source>
        <dbReference type="Proteomes" id="UP000269438"/>
    </source>
</evidence>
<accession>A0A3L7AW84</accession>
<keyword evidence="5" id="KW-1185">Reference proteome</keyword>
<dbReference type="Pfam" id="PF01471">
    <property type="entry name" value="PG_binding_1"/>
    <property type="match status" value="1"/>
</dbReference>
<dbReference type="Gene3D" id="1.10.101.10">
    <property type="entry name" value="PGBD-like superfamily/PGBD"/>
    <property type="match status" value="1"/>
</dbReference>
<gene>
    <name evidence="4" type="ORF">D9V34_00060</name>
    <name evidence="3" type="ORF">D9V34_12355</name>
</gene>
<organism evidence="4 5">
    <name type="scientific">Mycetocola lacteus</name>
    <dbReference type="NCBI Taxonomy" id="76637"/>
    <lineage>
        <taxon>Bacteria</taxon>
        <taxon>Bacillati</taxon>
        <taxon>Actinomycetota</taxon>
        <taxon>Actinomycetes</taxon>
        <taxon>Micrococcales</taxon>
        <taxon>Microbacteriaceae</taxon>
        <taxon>Mycetocola</taxon>
    </lineage>
</organism>
<name>A0A3L7AW84_9MICO</name>
<comment type="caution">
    <text evidence="4">The sequence shown here is derived from an EMBL/GenBank/DDBJ whole genome shotgun (WGS) entry which is preliminary data.</text>
</comment>
<dbReference type="Pfam" id="PF25967">
    <property type="entry name" value="RND-MFP_C"/>
    <property type="match status" value="1"/>
</dbReference>
<dbReference type="EMBL" id="RCUY01000011">
    <property type="protein sequence ID" value="RLP80659.1"/>
    <property type="molecule type" value="Genomic_DNA"/>
</dbReference>
<dbReference type="InterPro" id="IPR058627">
    <property type="entry name" value="MdtA-like_C"/>
</dbReference>
<dbReference type="PANTHER" id="PTHR30469:SF15">
    <property type="entry name" value="HLYD FAMILY OF SECRETION PROTEINS"/>
    <property type="match status" value="1"/>
</dbReference>
<proteinExistence type="predicted"/>
<protein>
    <submittedName>
        <fullName evidence="4">HlyD family efflux transporter periplasmic adaptor subunit</fullName>
    </submittedName>
</protein>
<dbReference type="InterPro" id="IPR036366">
    <property type="entry name" value="PGBDSf"/>
</dbReference>
<dbReference type="InterPro" id="IPR036365">
    <property type="entry name" value="PGBD-like_sf"/>
</dbReference>
<dbReference type="OrthoDB" id="3268648at2"/>
<dbReference type="InterPro" id="IPR002477">
    <property type="entry name" value="Peptidoglycan-bd-like"/>
</dbReference>
<dbReference type="PANTHER" id="PTHR30469">
    <property type="entry name" value="MULTIDRUG RESISTANCE PROTEIN MDTA"/>
    <property type="match status" value="1"/>
</dbReference>
<dbReference type="GO" id="GO:0015562">
    <property type="term" value="F:efflux transmembrane transporter activity"/>
    <property type="evidence" value="ECO:0007669"/>
    <property type="project" value="TreeGrafter"/>
</dbReference>
<dbReference type="AlphaFoldDB" id="A0A3L7AW84"/>
<dbReference type="RefSeq" id="WP_121686940.1">
    <property type="nucleotide sequence ID" value="NZ_RCUY01000001.1"/>
</dbReference>
<feature type="domain" description="Multidrug resistance protein MdtA-like C-terminal permuted SH3" evidence="2">
    <location>
        <begin position="307"/>
        <end position="366"/>
    </location>
</feature>
<evidence type="ECO:0000313" key="3">
    <source>
        <dbReference type="EMBL" id="RLP80659.1"/>
    </source>
</evidence>
<dbReference type="EMBL" id="RCUY01000001">
    <property type="protein sequence ID" value="RLP84444.1"/>
    <property type="molecule type" value="Genomic_DNA"/>
</dbReference>
<evidence type="ECO:0000259" key="1">
    <source>
        <dbReference type="Pfam" id="PF01471"/>
    </source>
</evidence>
<dbReference type="GO" id="GO:1990281">
    <property type="term" value="C:efflux pump complex"/>
    <property type="evidence" value="ECO:0007669"/>
    <property type="project" value="TreeGrafter"/>
</dbReference>
<sequence>MGATTHPASRRKRLGLIISLAAVVAIGAGAAFFVFRGGSAAADPPPPAAPPPTTEVVRQTLQETITAQGKLGHGEARDLATALAGIITGLPAGGATIGLGQTLFSVDNKPITLMRGSIPAWRDFAADMDKGPDIKQLEQSLADLGFFGGTPDEKFTAATTTAIKKWQKSLGLEQTGTIALGTIVFEPEDVRVNSVETVLGSMAGGEKPILTITGLGRKITADLKLAQQSIATVDGKVTVNLPDGTKTTGTIASVGTPISRDGDGGGDGGGKASTVIPVEIILDDPAAGAGLQEAAVSIDFPTKSAENVLVVPVGALTPDGKDGYSVEILNADGTTKKVSVTPGLFAGGSVEITGDGVKEGDQVVIPKL</sequence>
<reference evidence="4 5" key="1">
    <citation type="submission" date="2018-10" db="EMBL/GenBank/DDBJ databases">
        <authorList>
            <person name="Li J."/>
        </authorList>
    </citation>
    <scope>NUCLEOTIDE SEQUENCE [LARGE SCALE GENOMIC DNA]</scope>
    <source>
        <strain evidence="4 5">JCM 11654</strain>
    </source>
</reference>
<dbReference type="Proteomes" id="UP000269438">
    <property type="component" value="Unassembled WGS sequence"/>
</dbReference>
<feature type="domain" description="Peptidoglycan binding-like" evidence="1">
    <location>
        <begin position="131"/>
        <end position="176"/>
    </location>
</feature>
<evidence type="ECO:0000259" key="2">
    <source>
        <dbReference type="Pfam" id="PF25967"/>
    </source>
</evidence>
<dbReference type="Gene3D" id="2.40.420.20">
    <property type="match status" value="1"/>
</dbReference>
<evidence type="ECO:0000313" key="4">
    <source>
        <dbReference type="EMBL" id="RLP84444.1"/>
    </source>
</evidence>
<dbReference type="SUPFAM" id="SSF47090">
    <property type="entry name" value="PGBD-like"/>
    <property type="match status" value="1"/>
</dbReference>